<proteinExistence type="inferred from homology"/>
<keyword evidence="3" id="KW-1185">Reference proteome</keyword>
<keyword evidence="1" id="KW-0238">DNA-binding</keyword>
<dbReference type="HAMAP" id="MF_04163">
    <property type="entry name" value="T4_Clamp_Loader_S"/>
    <property type="match status" value="1"/>
</dbReference>
<dbReference type="Gene3D" id="6.10.250.1260">
    <property type="match status" value="1"/>
</dbReference>
<dbReference type="GO" id="GO:0003689">
    <property type="term" value="F:DNA clamp loader activity"/>
    <property type="evidence" value="ECO:0007669"/>
    <property type="project" value="UniProtKB-UniRule"/>
</dbReference>
<evidence type="ECO:0000313" key="2">
    <source>
        <dbReference type="EMBL" id="ADG60006.1"/>
    </source>
</evidence>
<keyword evidence="1" id="KW-0235">DNA replication</keyword>
<reference evidence="2 3" key="1">
    <citation type="journal article" date="2010" name="Virol. J.">
        <title>Genomes of the T4-related bacteriophages as windows on microbial genome evolution.</title>
        <authorList>
            <person name="Petrov V.M."/>
            <person name="Ratnayaka S."/>
            <person name="Nolan J.M."/>
            <person name="Miller E.S."/>
            <person name="Karam J.D."/>
        </authorList>
    </citation>
    <scope>NUCLEOTIDE SEQUENCE [LARGE SCALE GENOMIC DNA]</scope>
</reference>
<sequence length="188" mass="21946">MLCFFDPEDEVQRSPHELAWAAKDWSAVKELCDEFKVKPENQLFAVLNNINMKKGELNTQDLEGYSKFMVDSMLSRHVDCIQTVYFSNLVLSTLDDKHHHDYLKLMIPQGRRFSRVSKVVEPLHERYKLALLAKFFNVSPETAFEYKKLLENKGNLETTLKRAKAHATDEFLLTLTKNPKEIKELKLL</sequence>
<accession>E5EPP0</accession>
<dbReference type="Gene3D" id="1.20.272.50">
    <property type="entry name" value="Bacteriophage clamp loader A subunit, A' domain"/>
    <property type="match status" value="1"/>
</dbReference>
<dbReference type="KEGG" id="vg:9926540"/>
<dbReference type="EMBL" id="HM004124">
    <property type="protein sequence ID" value="ADG60006.1"/>
    <property type="molecule type" value="Genomic_DNA"/>
</dbReference>
<dbReference type="RefSeq" id="YP_004010243.1">
    <property type="nucleotide sequence ID" value="NC_014663.1"/>
</dbReference>
<evidence type="ECO:0000313" key="3">
    <source>
        <dbReference type="Proteomes" id="UP000008731"/>
    </source>
</evidence>
<dbReference type="GO" id="GO:0003677">
    <property type="term" value="F:DNA binding"/>
    <property type="evidence" value="ECO:0007669"/>
    <property type="project" value="UniProtKB-UniRule"/>
</dbReference>
<dbReference type="InterPro" id="IPR031868">
    <property type="entry name" value="Phage_clamp_gp62"/>
</dbReference>
<comment type="function">
    <text evidence="1">Forms the sliding-clamp-loader together with the small subunit. The clamp loader holds the clamp in an open conformation and places it onto the DNA.</text>
</comment>
<dbReference type="Pfam" id="PF16790">
    <property type="entry name" value="Phage_clamp_A"/>
    <property type="match status" value="1"/>
</dbReference>
<dbReference type="GO" id="GO:0006260">
    <property type="term" value="P:DNA replication"/>
    <property type="evidence" value="ECO:0007669"/>
    <property type="project" value="InterPro"/>
</dbReference>
<comment type="similarity">
    <text evidence="1">Belongs to the Tevenvirinae sliding-clamp-loader small subunit family.</text>
</comment>
<organism evidence="2 3">
    <name type="scientific">Acinetobacter phage Acj9</name>
    <dbReference type="NCBI Taxonomy" id="760939"/>
    <lineage>
        <taxon>Viruses</taxon>
        <taxon>Duplodnaviria</taxon>
        <taxon>Heunggongvirae</taxon>
        <taxon>Uroviricota</taxon>
        <taxon>Caudoviricetes</taxon>
        <taxon>Pantevenvirales</taxon>
        <taxon>Straboviridae</taxon>
        <taxon>Twarogvirinae</taxon>
        <taxon>Acajnonavirus</taxon>
        <taxon>Acajnonavirus acj9</taxon>
    </lineage>
</organism>
<name>E5EPP0_9CAUD</name>
<dbReference type="GeneID" id="9926540"/>
<gene>
    <name evidence="2" type="primary">62</name>
    <name evidence="2" type="ORF">Acj9p106</name>
</gene>
<comment type="subunit">
    <text evidence="1">The sliding-clamp-loader consists of 4 large subunits and 1 small subunit. Interacts with the sliding clamp; this interaction allows the sliding-clamp-loader to open the sliding clamp. Part of the replicase complex that includes the DNA polymerase, the polymerase clamp, the clamp loader complex, the single-stranded DNA binding protein, the primase, the helicase and the helicase assembly factor.</text>
</comment>
<keyword evidence="1" id="KW-1194">Viral DNA replication</keyword>
<dbReference type="OrthoDB" id="12022at10239"/>
<dbReference type="Proteomes" id="UP000008731">
    <property type="component" value="Segment"/>
</dbReference>
<dbReference type="Gene3D" id="1.10.8.700">
    <property type="entry name" value="Bacteriophage clamp loader A subunit, A domain"/>
    <property type="match status" value="1"/>
</dbReference>
<evidence type="ECO:0000256" key="1">
    <source>
        <dbReference type="HAMAP-Rule" id="MF_04163"/>
    </source>
</evidence>
<dbReference type="GO" id="GO:0039693">
    <property type="term" value="P:viral DNA genome replication"/>
    <property type="evidence" value="ECO:0007669"/>
    <property type="project" value="UniProtKB-UniRule"/>
</dbReference>
<protein>
    <recommendedName>
        <fullName evidence="1">Sliding-clamp-loader small subunit</fullName>
    </recommendedName>
    <alternativeName>
        <fullName evidence="1">Clamp loader gp62 subunit</fullName>
    </alternativeName>
</protein>